<dbReference type="Gene3D" id="3.40.50.1820">
    <property type="entry name" value="alpha/beta hydrolase"/>
    <property type="match status" value="1"/>
</dbReference>
<dbReference type="RefSeq" id="WP_209764470.1">
    <property type="nucleotide sequence ID" value="NZ_JAGINP010000002.1"/>
</dbReference>
<evidence type="ECO:0000313" key="3">
    <source>
        <dbReference type="Proteomes" id="UP000781958"/>
    </source>
</evidence>
<name>A0ABS4SEY6_9PROT</name>
<dbReference type="PANTHER" id="PTHR46623">
    <property type="entry name" value="CARBOXYMETHYLENEBUTENOLIDASE-RELATED"/>
    <property type="match status" value="1"/>
</dbReference>
<keyword evidence="3" id="KW-1185">Reference proteome</keyword>
<feature type="domain" description="Dienelactone hydrolase" evidence="1">
    <location>
        <begin position="14"/>
        <end position="235"/>
    </location>
</feature>
<keyword evidence="2" id="KW-0378">Hydrolase</keyword>
<comment type="caution">
    <text evidence="2">The sequence shown here is derived from an EMBL/GenBank/DDBJ whole genome shotgun (WGS) entry which is preliminary data.</text>
</comment>
<dbReference type="InterPro" id="IPR051049">
    <property type="entry name" value="Dienelactone_hydrolase-like"/>
</dbReference>
<dbReference type="InterPro" id="IPR002925">
    <property type="entry name" value="Dienelactn_hydro"/>
</dbReference>
<dbReference type="SUPFAM" id="SSF53474">
    <property type="entry name" value="alpha/beta-Hydrolases"/>
    <property type="match status" value="1"/>
</dbReference>
<dbReference type="Pfam" id="PF01738">
    <property type="entry name" value="DLH"/>
    <property type="match status" value="1"/>
</dbReference>
<evidence type="ECO:0000259" key="1">
    <source>
        <dbReference type="Pfam" id="PF01738"/>
    </source>
</evidence>
<gene>
    <name evidence="2" type="ORF">J2851_000879</name>
</gene>
<reference evidence="2 3" key="1">
    <citation type="submission" date="2021-03" db="EMBL/GenBank/DDBJ databases">
        <title>Genomic Encyclopedia of Type Strains, Phase III (KMG-III): the genomes of soil and plant-associated and newly described type strains.</title>
        <authorList>
            <person name="Whitman W."/>
        </authorList>
    </citation>
    <scope>NUCLEOTIDE SEQUENCE [LARGE SCALE GENOMIC DNA]</scope>
    <source>
        <strain evidence="2 3">IMMIB AFH-6</strain>
    </source>
</reference>
<proteinExistence type="predicted"/>
<organism evidence="2 3">
    <name type="scientific">Azospirillum rugosum</name>
    <dbReference type="NCBI Taxonomy" id="416170"/>
    <lineage>
        <taxon>Bacteria</taxon>
        <taxon>Pseudomonadati</taxon>
        <taxon>Pseudomonadota</taxon>
        <taxon>Alphaproteobacteria</taxon>
        <taxon>Rhodospirillales</taxon>
        <taxon>Azospirillaceae</taxon>
        <taxon>Azospirillum</taxon>
    </lineage>
</organism>
<dbReference type="Proteomes" id="UP000781958">
    <property type="component" value="Unassembled WGS sequence"/>
</dbReference>
<dbReference type="InterPro" id="IPR029058">
    <property type="entry name" value="AB_hydrolase_fold"/>
</dbReference>
<dbReference type="EMBL" id="JAGINP010000002">
    <property type="protein sequence ID" value="MBP2291137.1"/>
    <property type="molecule type" value="Genomic_DNA"/>
</dbReference>
<evidence type="ECO:0000313" key="2">
    <source>
        <dbReference type="EMBL" id="MBP2291137.1"/>
    </source>
</evidence>
<dbReference type="GO" id="GO:0008806">
    <property type="term" value="F:carboxymethylenebutenolidase activity"/>
    <property type="evidence" value="ECO:0007669"/>
    <property type="project" value="UniProtKB-EC"/>
</dbReference>
<sequence>MTDISIQAADGGSFSAYVAKPAQGSQARGPAPAIVVIQEIFGVNQVMRDLCDGFAAQGYLAVCPDLFWRQQPGIQLTDKTQEEWNRAFELLNGMDQDKAVDDLKATLAWARQSPDSNGKAGSVGYCLGGRLAFMMATRSDSDANVSYYGVMLDTLTGEVPNIKKPLLMHIAEQDKFVPPEARDKVLAAVKGNPNVTAHVYPGVNHAFARVGGEHYDQQTADLANGRTAAFFKQHLG</sequence>
<accession>A0ABS4SEY6</accession>
<dbReference type="EC" id="3.1.1.45" evidence="2"/>
<dbReference type="PANTHER" id="PTHR46623:SF6">
    <property type="entry name" value="ALPHA_BETA-HYDROLASES SUPERFAMILY PROTEIN"/>
    <property type="match status" value="1"/>
</dbReference>
<protein>
    <submittedName>
        <fullName evidence="2">Carboxymethylenebutenolidase</fullName>
        <ecNumber evidence="2">3.1.1.45</ecNumber>
    </submittedName>
</protein>